<dbReference type="Pfam" id="PF13520">
    <property type="entry name" value="AA_permease_2"/>
    <property type="match status" value="1"/>
</dbReference>
<organism evidence="7 8">
    <name type="scientific">Aquicella lusitana</name>
    <dbReference type="NCBI Taxonomy" id="254246"/>
    <lineage>
        <taxon>Bacteria</taxon>
        <taxon>Pseudomonadati</taxon>
        <taxon>Pseudomonadota</taxon>
        <taxon>Gammaproteobacteria</taxon>
        <taxon>Legionellales</taxon>
        <taxon>Coxiellaceae</taxon>
        <taxon>Aquicella</taxon>
    </lineage>
</organism>
<dbReference type="OrthoDB" id="9804700at2"/>
<feature type="transmembrane region" description="Helical" evidence="6">
    <location>
        <begin position="57"/>
        <end position="77"/>
    </location>
</feature>
<dbReference type="Proteomes" id="UP000254720">
    <property type="component" value="Unassembled WGS sequence"/>
</dbReference>
<feature type="transmembrane region" description="Helical" evidence="6">
    <location>
        <begin position="430"/>
        <end position="448"/>
    </location>
</feature>
<dbReference type="PANTHER" id="PTHR43243:SF4">
    <property type="entry name" value="CATIONIC AMINO ACID TRANSPORTER 4"/>
    <property type="match status" value="1"/>
</dbReference>
<evidence type="ECO:0000256" key="1">
    <source>
        <dbReference type="ARBA" id="ARBA00004141"/>
    </source>
</evidence>
<dbReference type="RefSeq" id="WP_114834302.1">
    <property type="nucleotide sequence ID" value="NZ_LR699115.1"/>
</dbReference>
<keyword evidence="4 6" id="KW-1133">Transmembrane helix</keyword>
<evidence type="ECO:0000256" key="4">
    <source>
        <dbReference type="ARBA" id="ARBA00022989"/>
    </source>
</evidence>
<proteinExistence type="predicted"/>
<feature type="transmembrane region" description="Helical" evidence="6">
    <location>
        <begin position="212"/>
        <end position="231"/>
    </location>
</feature>
<feature type="transmembrane region" description="Helical" evidence="6">
    <location>
        <begin position="29"/>
        <end position="51"/>
    </location>
</feature>
<dbReference type="EMBL" id="QQAX01000010">
    <property type="protein sequence ID" value="RDI43743.1"/>
    <property type="molecule type" value="Genomic_DNA"/>
</dbReference>
<comment type="caution">
    <text evidence="7">The sequence shown here is derived from an EMBL/GenBank/DDBJ whole genome shotgun (WGS) entry which is preliminary data.</text>
</comment>
<sequence length="457" mass="49462">MLQSLLRKKTLTVPHQDSELARSLSAFDLVLMGIGAIIGAGVFVLTGIAAATKAGPAVVISYAIAGLASMFAALAYAELASSIGGTGSAYSYAYTGFGEFFAWIIGWDLLLEYTMAVSTVSIGWSGYVNNLFEAFHIHLPPSLTKNPFDGGVINLLAILIIAALAFLLSLGVKHSARFNAAIVFVKLITIAVFIVVAATHLDTTLWHPFLPFGWSGVMQGAALVFFAYIGFDALSTAVEESIRPQRSVPIGIIVSLLICTVIYILVSALLTSIAPYTTLNVRSPVADALLRINEHMAAAFIAAGAIAGLTTVMLVMYYGLTRIFLAMSRDGLLPARMGMIHPRTRTPVRIILLTGFIIALISGFSPIDRAAELVNIGTLAAFTFVCIGTIVMRISHPDLERPFRLPLNPLIPVMGILSCFYLMLHLPAVTWWRFFLWMLAGVGFYFLYSQRHSFLKS</sequence>
<gene>
    <name evidence="7" type="ORF">C8D86_11013</name>
</gene>
<feature type="transmembrane region" description="Helical" evidence="6">
    <location>
        <begin position="252"/>
        <end position="276"/>
    </location>
</feature>
<dbReference type="PIRSF" id="PIRSF006060">
    <property type="entry name" value="AA_transporter"/>
    <property type="match status" value="1"/>
</dbReference>
<keyword evidence="3 6" id="KW-0812">Transmembrane</keyword>
<dbReference type="GO" id="GO:0016020">
    <property type="term" value="C:membrane"/>
    <property type="evidence" value="ECO:0007669"/>
    <property type="project" value="UniProtKB-SubCell"/>
</dbReference>
<dbReference type="InterPro" id="IPR002293">
    <property type="entry name" value="AA/rel_permease1"/>
</dbReference>
<keyword evidence="2" id="KW-0813">Transport</keyword>
<dbReference type="GO" id="GO:0015171">
    <property type="term" value="F:amino acid transmembrane transporter activity"/>
    <property type="evidence" value="ECO:0007669"/>
    <property type="project" value="TreeGrafter"/>
</dbReference>
<feature type="transmembrane region" description="Helical" evidence="6">
    <location>
        <begin position="296"/>
        <end position="320"/>
    </location>
</feature>
<keyword evidence="8" id="KW-1185">Reference proteome</keyword>
<feature type="transmembrane region" description="Helical" evidence="6">
    <location>
        <begin position="406"/>
        <end position="424"/>
    </location>
</feature>
<dbReference type="AlphaFoldDB" id="A0A370GP68"/>
<feature type="transmembrane region" description="Helical" evidence="6">
    <location>
        <begin position="151"/>
        <end position="171"/>
    </location>
</feature>
<reference evidence="7 8" key="1">
    <citation type="submission" date="2018-07" db="EMBL/GenBank/DDBJ databases">
        <title>Genomic Encyclopedia of Type Strains, Phase IV (KMG-IV): sequencing the most valuable type-strain genomes for metagenomic binning, comparative biology and taxonomic classification.</title>
        <authorList>
            <person name="Goeker M."/>
        </authorList>
    </citation>
    <scope>NUCLEOTIDE SEQUENCE [LARGE SCALE GENOMIC DNA]</scope>
    <source>
        <strain evidence="7 8">DSM 16500</strain>
    </source>
</reference>
<evidence type="ECO:0000256" key="6">
    <source>
        <dbReference type="SAM" id="Phobius"/>
    </source>
</evidence>
<evidence type="ECO:0000256" key="5">
    <source>
        <dbReference type="ARBA" id="ARBA00023136"/>
    </source>
</evidence>
<comment type="subcellular location">
    <subcellularLocation>
        <location evidence="1">Membrane</location>
        <topology evidence="1">Multi-pass membrane protein</topology>
    </subcellularLocation>
</comment>
<evidence type="ECO:0000256" key="2">
    <source>
        <dbReference type="ARBA" id="ARBA00022448"/>
    </source>
</evidence>
<feature type="transmembrane region" description="Helical" evidence="6">
    <location>
        <begin position="346"/>
        <end position="367"/>
    </location>
</feature>
<feature type="transmembrane region" description="Helical" evidence="6">
    <location>
        <begin position="178"/>
        <end position="200"/>
    </location>
</feature>
<protein>
    <submittedName>
        <fullName evidence="7">Amino acid/polyamine/organocation transporter (APC superfamily)</fullName>
    </submittedName>
</protein>
<name>A0A370GP68_9COXI</name>
<dbReference type="Gene3D" id="1.20.1740.10">
    <property type="entry name" value="Amino acid/polyamine transporter I"/>
    <property type="match status" value="1"/>
</dbReference>
<evidence type="ECO:0000313" key="8">
    <source>
        <dbReference type="Proteomes" id="UP000254720"/>
    </source>
</evidence>
<evidence type="ECO:0000256" key="3">
    <source>
        <dbReference type="ARBA" id="ARBA00022692"/>
    </source>
</evidence>
<accession>A0A370GP68</accession>
<keyword evidence="5 6" id="KW-0472">Membrane</keyword>
<feature type="transmembrane region" description="Helical" evidence="6">
    <location>
        <begin position="373"/>
        <end position="394"/>
    </location>
</feature>
<feature type="transmembrane region" description="Helical" evidence="6">
    <location>
        <begin position="89"/>
        <end position="107"/>
    </location>
</feature>
<dbReference type="PANTHER" id="PTHR43243">
    <property type="entry name" value="INNER MEMBRANE TRANSPORTER YGJI-RELATED"/>
    <property type="match status" value="1"/>
</dbReference>
<evidence type="ECO:0000313" key="7">
    <source>
        <dbReference type="EMBL" id="RDI43743.1"/>
    </source>
</evidence>